<dbReference type="Proteomes" id="UP000027586">
    <property type="component" value="Unassembled WGS sequence"/>
</dbReference>
<dbReference type="VEuPathDB" id="FungiDB:LCOR_08466.1"/>
<gene>
    <name evidence="2" type="ORF">LCOR_08466.1</name>
</gene>
<organism evidence="2 3">
    <name type="scientific">Lichtheimia corymbifera JMRC:FSU:9682</name>
    <dbReference type="NCBI Taxonomy" id="1263082"/>
    <lineage>
        <taxon>Eukaryota</taxon>
        <taxon>Fungi</taxon>
        <taxon>Fungi incertae sedis</taxon>
        <taxon>Mucoromycota</taxon>
        <taxon>Mucoromycotina</taxon>
        <taxon>Mucoromycetes</taxon>
        <taxon>Mucorales</taxon>
        <taxon>Lichtheimiaceae</taxon>
        <taxon>Lichtheimia</taxon>
    </lineage>
</organism>
<protein>
    <submittedName>
        <fullName evidence="2">Uncharacterized protein</fullName>
    </submittedName>
</protein>
<name>A0A068S6G8_9FUNG</name>
<accession>A0A068S6G8</accession>
<feature type="region of interest" description="Disordered" evidence="1">
    <location>
        <begin position="95"/>
        <end position="114"/>
    </location>
</feature>
<reference evidence="2" key="1">
    <citation type="submission" date="2013-08" db="EMBL/GenBank/DDBJ databases">
        <title>Gene expansion shapes genome architecture in the human pathogen Lichtheimia corymbifera: an evolutionary genomics analysis in the ancient terrestrial Mucorales (Mucoromycotina).</title>
        <authorList>
            <person name="Schwartze V.U."/>
            <person name="Winter S."/>
            <person name="Shelest E."/>
            <person name="Marcet-Houben M."/>
            <person name="Horn F."/>
            <person name="Wehner S."/>
            <person name="Hoffmann K."/>
            <person name="Riege K."/>
            <person name="Sammeth M."/>
            <person name="Nowrousian M."/>
            <person name="Valiante V."/>
            <person name="Linde J."/>
            <person name="Jacobsen I.D."/>
            <person name="Marz M."/>
            <person name="Brakhage A.A."/>
            <person name="Gabaldon T."/>
            <person name="Bocker S."/>
            <person name="Voigt K."/>
        </authorList>
    </citation>
    <scope>NUCLEOTIDE SEQUENCE [LARGE SCALE GENOMIC DNA]</scope>
    <source>
        <strain evidence="2">FSU 9682</strain>
    </source>
</reference>
<evidence type="ECO:0000313" key="3">
    <source>
        <dbReference type="Proteomes" id="UP000027586"/>
    </source>
</evidence>
<dbReference type="AlphaFoldDB" id="A0A068S6G8"/>
<comment type="caution">
    <text evidence="2">The sequence shown here is derived from an EMBL/GenBank/DDBJ whole genome shotgun (WGS) entry which is preliminary data.</text>
</comment>
<evidence type="ECO:0000256" key="1">
    <source>
        <dbReference type="SAM" id="MobiDB-lite"/>
    </source>
</evidence>
<keyword evidence="3" id="KW-1185">Reference proteome</keyword>
<proteinExistence type="predicted"/>
<dbReference type="EMBL" id="CBTN010000047">
    <property type="protein sequence ID" value="CDH57540.1"/>
    <property type="molecule type" value="Genomic_DNA"/>
</dbReference>
<evidence type="ECO:0000313" key="2">
    <source>
        <dbReference type="EMBL" id="CDH57540.1"/>
    </source>
</evidence>
<sequence>MRSSNKAKEDVDERVVADMDWMAQQQHQQSTASTPPPLVALSFAAINSSNISLVDSFGSRANDCSQPYTSEQQECLATYRNNLCNLYKGLLTQLNTTPKGHHADNQRTSHSITP</sequence>